<reference evidence="2" key="1">
    <citation type="submission" date="2017-02" db="EMBL/GenBank/DDBJ databases">
        <authorList>
            <person name="Varghese N."/>
            <person name="Submissions S."/>
        </authorList>
    </citation>
    <scope>NUCLEOTIDE SEQUENCE [LARGE SCALE GENOMIC DNA]</scope>
    <source>
        <strain evidence="2">DSM 23405</strain>
    </source>
</reference>
<dbReference type="AlphaFoldDB" id="A0A1T5DZT4"/>
<accession>A0A1T5DZT4</accession>
<dbReference type="Proteomes" id="UP000190230">
    <property type="component" value="Unassembled WGS sequence"/>
</dbReference>
<organism evidence="1 2">
    <name type="scientific">Salegentibacter holothuriorum</name>
    <dbReference type="NCBI Taxonomy" id="241145"/>
    <lineage>
        <taxon>Bacteria</taxon>
        <taxon>Pseudomonadati</taxon>
        <taxon>Bacteroidota</taxon>
        <taxon>Flavobacteriia</taxon>
        <taxon>Flavobacteriales</taxon>
        <taxon>Flavobacteriaceae</taxon>
        <taxon>Salegentibacter</taxon>
    </lineage>
</organism>
<sequence>MDRMNQLLNSLSWREKALLEEQVSLINYNTHEKSLKDEFSSSVKKIEVETS</sequence>
<name>A0A1T5DZT4_9FLAO</name>
<evidence type="ECO:0000313" key="2">
    <source>
        <dbReference type="Proteomes" id="UP000190230"/>
    </source>
</evidence>
<keyword evidence="2" id="KW-1185">Reference proteome</keyword>
<evidence type="ECO:0000313" key="1">
    <source>
        <dbReference type="EMBL" id="SKB77184.1"/>
    </source>
</evidence>
<proteinExistence type="predicted"/>
<protein>
    <submittedName>
        <fullName evidence="1">Uncharacterized protein</fullName>
    </submittedName>
</protein>
<gene>
    <name evidence="1" type="ORF">SAMN05660776_2915</name>
</gene>
<dbReference type="EMBL" id="FUYY01000007">
    <property type="protein sequence ID" value="SKB77184.1"/>
    <property type="molecule type" value="Genomic_DNA"/>
</dbReference>